<dbReference type="PROSITE" id="PS50887">
    <property type="entry name" value="GGDEF"/>
    <property type="match status" value="1"/>
</dbReference>
<protein>
    <submittedName>
        <fullName evidence="3">EAL domain-containing protein</fullName>
    </submittedName>
</protein>
<dbReference type="SMART" id="SM00267">
    <property type="entry name" value="GGDEF"/>
    <property type="match status" value="1"/>
</dbReference>
<dbReference type="InterPro" id="IPR043128">
    <property type="entry name" value="Rev_trsase/Diguanyl_cyclase"/>
</dbReference>
<dbReference type="InterPro" id="IPR000160">
    <property type="entry name" value="GGDEF_dom"/>
</dbReference>
<feature type="domain" description="GGDEF" evidence="2">
    <location>
        <begin position="321"/>
        <end position="457"/>
    </location>
</feature>
<comment type="caution">
    <text evidence="3">The sequence shown here is derived from an EMBL/GenBank/DDBJ whole genome shotgun (WGS) entry which is preliminary data.</text>
</comment>
<dbReference type="PANTHER" id="PTHR44757">
    <property type="entry name" value="DIGUANYLATE CYCLASE DGCP"/>
    <property type="match status" value="1"/>
</dbReference>
<dbReference type="CDD" id="cd01948">
    <property type="entry name" value="EAL"/>
    <property type="match status" value="1"/>
</dbReference>
<dbReference type="InterPro" id="IPR029787">
    <property type="entry name" value="Nucleotide_cyclase"/>
</dbReference>
<evidence type="ECO:0000313" key="4">
    <source>
        <dbReference type="Proteomes" id="UP001355056"/>
    </source>
</evidence>
<dbReference type="Pfam" id="PF00563">
    <property type="entry name" value="EAL"/>
    <property type="match status" value="1"/>
</dbReference>
<dbReference type="SUPFAM" id="SSF55781">
    <property type="entry name" value="GAF domain-like"/>
    <property type="match status" value="1"/>
</dbReference>
<dbReference type="InterPro" id="IPR001633">
    <property type="entry name" value="EAL_dom"/>
</dbReference>
<dbReference type="InterPro" id="IPR003018">
    <property type="entry name" value="GAF"/>
</dbReference>
<dbReference type="SUPFAM" id="SSF55785">
    <property type="entry name" value="PYP-like sensor domain (PAS domain)"/>
    <property type="match status" value="1"/>
</dbReference>
<dbReference type="SMART" id="SM00065">
    <property type="entry name" value="GAF"/>
    <property type="match status" value="1"/>
</dbReference>
<dbReference type="Proteomes" id="UP001355056">
    <property type="component" value="Unassembled WGS sequence"/>
</dbReference>
<dbReference type="SMART" id="SM00052">
    <property type="entry name" value="EAL"/>
    <property type="match status" value="1"/>
</dbReference>
<dbReference type="PANTHER" id="PTHR44757:SF2">
    <property type="entry name" value="BIOFILM ARCHITECTURE MAINTENANCE PROTEIN MBAA"/>
    <property type="match status" value="1"/>
</dbReference>
<dbReference type="RefSeq" id="WP_332617943.1">
    <property type="nucleotide sequence ID" value="NZ_JAXGFP010000007.1"/>
</dbReference>
<proteinExistence type="predicted"/>
<dbReference type="EMBL" id="JAXGFP010000007">
    <property type="protein sequence ID" value="MEG3184939.1"/>
    <property type="molecule type" value="Genomic_DNA"/>
</dbReference>
<evidence type="ECO:0000313" key="3">
    <source>
        <dbReference type="EMBL" id="MEG3184939.1"/>
    </source>
</evidence>
<dbReference type="Gene3D" id="3.20.20.450">
    <property type="entry name" value="EAL domain"/>
    <property type="match status" value="1"/>
</dbReference>
<dbReference type="NCBIfam" id="TIGR00229">
    <property type="entry name" value="sensory_box"/>
    <property type="match status" value="1"/>
</dbReference>
<dbReference type="InterPro" id="IPR035919">
    <property type="entry name" value="EAL_sf"/>
</dbReference>
<evidence type="ECO:0000259" key="2">
    <source>
        <dbReference type="PROSITE" id="PS50887"/>
    </source>
</evidence>
<reference evidence="3 4" key="1">
    <citation type="journal article" date="2016" name="Int. J. Syst. Evol. Microbiol.">
        <title>Lysobacter erysipheiresistens sp. nov., an antagonist of powdery mildew, isolated from tobacco-cultivated soil.</title>
        <authorList>
            <person name="Xie B."/>
            <person name="Li T."/>
            <person name="Lin X."/>
            <person name="Wang C.J."/>
            <person name="Chen Y.J."/>
            <person name="Liu W.J."/>
            <person name="Zhao Z.W."/>
        </authorList>
    </citation>
    <scope>NUCLEOTIDE SEQUENCE [LARGE SCALE GENOMIC DNA]</scope>
    <source>
        <strain evidence="3 4">RS-LYSO-3</strain>
    </source>
</reference>
<dbReference type="InterPro" id="IPR052155">
    <property type="entry name" value="Biofilm_reg_signaling"/>
</dbReference>
<sequence>MPRFADHAGAPWSGIGNDLPSDIAVSGEEFDDVVSLAARLLDAPIVVLGIGHGDDSRVIAQHGLGPATAADNALLRATGTELPRLLVADAGADARFRDDPIIAGEPGIRFFAALAITGADGHCIGTLAIADTVARTGLPGDGEQVLERLSRLAARLLERRQLQRRNRIAAQIMQADFSAVVVIDGSNSVVFVNRAAEALFGGRARGMRGMPIEALFAAHLQPDPAAAEAWLRGESGPNAELGPFNLQVQGRGQELRTLEAARCAWPLTQGQGVALVLRDITQRLAQQEHLRRIAMVDALTGLPNRNALVEVLDTYLQSGMHSLGLVLLGLDNFKAVNDTLGHANGDAALQAVAERLRTVLPEDTAVARFGGDEFAIVYPEVDADALEQRVANLVASDRPPFEVNGHSIHLDASIGLAVFTHGDDGAAIAANDLVARADLALYKAKANGGRQYCRFELGMRREINARRMLDLELRRAHVQGEFELHYQPQIDLASGTTVGAEALLRWRHPQRGLLLPVDFIEALGASPVAADVGRWILRQACHDAARWPKVDGREVAISINLFPVQVTNGRLQDEVEQALADSGLHPSRLELEITENIALRPGDLASRSLGTLRERGVRLAFDDFGTGYASLSMLQRFRIDRVKIDRSFVRDMLANHGDAAIVRSIMLISHNLELEVIAEGVENVDQAELLHTLGCQGAQGFLYAPALAASAFDAWLASEPRAIPVSSQECQHG</sequence>
<dbReference type="CDD" id="cd01949">
    <property type="entry name" value="GGDEF"/>
    <property type="match status" value="1"/>
</dbReference>
<dbReference type="InterPro" id="IPR035965">
    <property type="entry name" value="PAS-like_dom_sf"/>
</dbReference>
<gene>
    <name evidence="3" type="ORF">SNE34_13075</name>
</gene>
<dbReference type="Gene3D" id="3.30.450.20">
    <property type="entry name" value="PAS domain"/>
    <property type="match status" value="1"/>
</dbReference>
<name>A0ABU7Z192_9GAMM</name>
<organism evidence="3 4">
    <name type="scientific">Novilysobacter erysipheiresistens</name>
    <dbReference type="NCBI Taxonomy" id="1749332"/>
    <lineage>
        <taxon>Bacteria</taxon>
        <taxon>Pseudomonadati</taxon>
        <taxon>Pseudomonadota</taxon>
        <taxon>Gammaproteobacteria</taxon>
        <taxon>Lysobacterales</taxon>
        <taxon>Lysobacteraceae</taxon>
        <taxon>Novilysobacter</taxon>
    </lineage>
</organism>
<dbReference type="Gene3D" id="3.30.450.40">
    <property type="match status" value="1"/>
</dbReference>
<accession>A0ABU7Z192</accession>
<dbReference type="InterPro" id="IPR000014">
    <property type="entry name" value="PAS"/>
</dbReference>
<feature type="domain" description="EAL" evidence="1">
    <location>
        <begin position="466"/>
        <end position="720"/>
    </location>
</feature>
<dbReference type="SUPFAM" id="SSF141868">
    <property type="entry name" value="EAL domain-like"/>
    <property type="match status" value="1"/>
</dbReference>
<dbReference type="InterPro" id="IPR029016">
    <property type="entry name" value="GAF-like_dom_sf"/>
</dbReference>
<dbReference type="PROSITE" id="PS50883">
    <property type="entry name" value="EAL"/>
    <property type="match status" value="1"/>
</dbReference>
<dbReference type="NCBIfam" id="TIGR00254">
    <property type="entry name" value="GGDEF"/>
    <property type="match status" value="1"/>
</dbReference>
<dbReference type="Pfam" id="PF00990">
    <property type="entry name" value="GGDEF"/>
    <property type="match status" value="1"/>
</dbReference>
<keyword evidence="4" id="KW-1185">Reference proteome</keyword>
<dbReference type="Gene3D" id="3.30.70.270">
    <property type="match status" value="1"/>
</dbReference>
<evidence type="ECO:0000259" key="1">
    <source>
        <dbReference type="PROSITE" id="PS50883"/>
    </source>
</evidence>
<dbReference type="SUPFAM" id="SSF55073">
    <property type="entry name" value="Nucleotide cyclase"/>
    <property type="match status" value="1"/>
</dbReference>